<keyword evidence="3" id="KW-1185">Reference proteome</keyword>
<dbReference type="Proteomes" id="UP000198282">
    <property type="component" value="Unassembled WGS sequence"/>
</dbReference>
<dbReference type="GO" id="GO:0003677">
    <property type="term" value="F:DNA binding"/>
    <property type="evidence" value="ECO:0007669"/>
    <property type="project" value="InterPro"/>
</dbReference>
<evidence type="ECO:0000313" key="2">
    <source>
        <dbReference type="EMBL" id="SNT45695.1"/>
    </source>
</evidence>
<dbReference type="InterPro" id="IPR001387">
    <property type="entry name" value="Cro/C1-type_HTH"/>
</dbReference>
<dbReference type="AlphaFoldDB" id="A0A239MSN6"/>
<dbReference type="SUPFAM" id="SSF56024">
    <property type="entry name" value="Phospholipase D/nuclease"/>
    <property type="match status" value="1"/>
</dbReference>
<organism evidence="2 3">
    <name type="scientific">Streptosporangium subroseum</name>
    <dbReference type="NCBI Taxonomy" id="106412"/>
    <lineage>
        <taxon>Bacteria</taxon>
        <taxon>Bacillati</taxon>
        <taxon>Actinomycetota</taxon>
        <taxon>Actinomycetes</taxon>
        <taxon>Streptosporangiales</taxon>
        <taxon>Streptosporangiaceae</taxon>
        <taxon>Streptosporangium</taxon>
    </lineage>
</organism>
<evidence type="ECO:0000313" key="3">
    <source>
        <dbReference type="Proteomes" id="UP000198282"/>
    </source>
</evidence>
<name>A0A239MSN6_9ACTN</name>
<protein>
    <recommendedName>
        <fullName evidence="1">HTH cro/C1-type domain-containing protein</fullName>
    </recommendedName>
</protein>
<dbReference type="SUPFAM" id="SSF47413">
    <property type="entry name" value="lambda repressor-like DNA-binding domains"/>
    <property type="match status" value="1"/>
</dbReference>
<dbReference type="PROSITE" id="PS50943">
    <property type="entry name" value="HTH_CROC1"/>
    <property type="match status" value="1"/>
</dbReference>
<gene>
    <name evidence="2" type="ORF">SAMN05216276_104539</name>
</gene>
<evidence type="ECO:0000259" key="1">
    <source>
        <dbReference type="PROSITE" id="PS50943"/>
    </source>
</evidence>
<dbReference type="CDD" id="cd00093">
    <property type="entry name" value="HTH_XRE"/>
    <property type="match status" value="1"/>
</dbReference>
<dbReference type="OrthoDB" id="8438314at2"/>
<feature type="domain" description="HTH cro/C1-type" evidence="1">
    <location>
        <begin position="6"/>
        <end position="61"/>
    </location>
</feature>
<dbReference type="EMBL" id="FZOD01000045">
    <property type="protein sequence ID" value="SNT45695.1"/>
    <property type="molecule type" value="Genomic_DNA"/>
</dbReference>
<proteinExistence type="predicted"/>
<reference evidence="2 3" key="1">
    <citation type="submission" date="2017-06" db="EMBL/GenBank/DDBJ databases">
        <authorList>
            <person name="Kim H.J."/>
            <person name="Triplett B.A."/>
        </authorList>
    </citation>
    <scope>NUCLEOTIDE SEQUENCE [LARGE SCALE GENOMIC DNA]</scope>
    <source>
        <strain evidence="2 3">CGMCC 4.2132</strain>
    </source>
</reference>
<dbReference type="Gene3D" id="1.10.260.40">
    <property type="entry name" value="lambda repressor-like DNA-binding domains"/>
    <property type="match status" value="1"/>
</dbReference>
<sequence>MANVPLRRAMLDAKLSNQKLADRCGVDVKTVERWLQDEARVPHLRHQLTAAEALGVDTSMLWPEAIRNTVKTGPDREVLTVYPYRSACPKSIWRNLISSARNEIVFAGYTNYFLWLEHPNLAKVLKRKAEQGCKIRFLIGDPDGEVTRRREEVENVPLTVSTRIRITLSEIEQVRNVPGIEARFGDEHIAMSVFRFDSEMLVTPHLAKLVGHDSPMMHLRRYQDDGLFDRFGYHASELWSNGRDVWAEEPRKPAESASSG</sequence>
<accession>A0A239MSN6</accession>
<dbReference type="InterPro" id="IPR010982">
    <property type="entry name" value="Lambda_DNA-bd_dom_sf"/>
</dbReference>